<dbReference type="InterPro" id="IPR000668">
    <property type="entry name" value="Peptidase_C1A_C"/>
</dbReference>
<comment type="similarity">
    <text evidence="1">Belongs to the peptidase C1 family.</text>
</comment>
<dbReference type="FunFam" id="3.90.70.10:FF:000006">
    <property type="entry name" value="Cathepsin S"/>
    <property type="match status" value="1"/>
</dbReference>
<evidence type="ECO:0000256" key="1">
    <source>
        <dbReference type="ARBA" id="ARBA00008455"/>
    </source>
</evidence>
<dbReference type="Gene3D" id="3.90.70.10">
    <property type="entry name" value="Cysteine proteinases"/>
    <property type="match status" value="1"/>
</dbReference>
<gene>
    <name evidence="10" type="ORF">BDFB_012505</name>
</gene>
<name>A0A482VZI4_ASBVE</name>
<evidence type="ECO:0000256" key="3">
    <source>
        <dbReference type="ARBA" id="ARBA00022801"/>
    </source>
</evidence>
<evidence type="ECO:0000256" key="2">
    <source>
        <dbReference type="ARBA" id="ARBA00022670"/>
    </source>
</evidence>
<keyword evidence="3" id="KW-0378">Hydrolase</keyword>
<evidence type="ECO:0000259" key="8">
    <source>
        <dbReference type="SMART" id="SM00645"/>
    </source>
</evidence>
<evidence type="ECO:0000256" key="4">
    <source>
        <dbReference type="ARBA" id="ARBA00022807"/>
    </source>
</evidence>
<evidence type="ECO:0000313" key="11">
    <source>
        <dbReference type="Proteomes" id="UP000292052"/>
    </source>
</evidence>
<keyword evidence="11" id="KW-1185">Reference proteome</keyword>
<dbReference type="SMART" id="SM00848">
    <property type="entry name" value="Inhibitor_I29"/>
    <property type="match status" value="2"/>
</dbReference>
<keyword evidence="4" id="KW-0788">Thiol protease</keyword>
<evidence type="ECO:0000256" key="6">
    <source>
        <dbReference type="ARBA" id="ARBA00023157"/>
    </source>
</evidence>
<evidence type="ECO:0000259" key="9">
    <source>
        <dbReference type="SMART" id="SM00848"/>
    </source>
</evidence>
<comment type="caution">
    <text evidence="10">The sequence shown here is derived from an EMBL/GenBank/DDBJ whole genome shotgun (WGS) entry which is preliminary data.</text>
</comment>
<dbReference type="InterPro" id="IPR039417">
    <property type="entry name" value="Peptidase_C1A_papain-like"/>
</dbReference>
<dbReference type="Proteomes" id="UP000292052">
    <property type="component" value="Unassembled WGS sequence"/>
</dbReference>
<dbReference type="InterPro" id="IPR025661">
    <property type="entry name" value="Pept_asp_AS"/>
</dbReference>
<sequence length="387" mass="43372">MKVLAILAVVIYATAADLTDEAVSEKWNSFKVTYQKNYLNSKEESFRKQLFVKKLQHIEEHNEKFRQGLETYEIGVNKFTDMTTEEMKSYTGLVVPKEFPQPLIEITSRASLGLDEKVKAPNSFDWRDQGAVSQVKNQGGCGSCWAFSSTGALEAQVKIVQGKSVLASEQQLVDCVTDNYGCGGGWMTTAFAYIAQAGGIDSDEAYPYEAVDGSCHYRPEKSVAHVEGFAELKQADEELMAEMVATKGPVSVAIDADGDFASYVSGVYYNADCDREAFNHAVLVVGYGSEGGQDYWIVKNSWGINWGDNGYIKMARNRNNHCGIASKTKFDKNYPDAKENNRRKQIFIQYLQQVEDHNKKYEAGSISYSIGVNQFSDWTDEEKRKYH</sequence>
<dbReference type="InterPro" id="IPR000169">
    <property type="entry name" value="Pept_cys_AS"/>
</dbReference>
<dbReference type="SMART" id="SM00645">
    <property type="entry name" value="Pept_C1"/>
    <property type="match status" value="1"/>
</dbReference>
<keyword evidence="7" id="KW-0732">Signal</keyword>
<dbReference type="AlphaFoldDB" id="A0A482VZI4"/>
<organism evidence="10 11">
    <name type="scientific">Asbolus verrucosus</name>
    <name type="common">Desert ironclad beetle</name>
    <dbReference type="NCBI Taxonomy" id="1661398"/>
    <lineage>
        <taxon>Eukaryota</taxon>
        <taxon>Metazoa</taxon>
        <taxon>Ecdysozoa</taxon>
        <taxon>Arthropoda</taxon>
        <taxon>Hexapoda</taxon>
        <taxon>Insecta</taxon>
        <taxon>Pterygota</taxon>
        <taxon>Neoptera</taxon>
        <taxon>Endopterygota</taxon>
        <taxon>Coleoptera</taxon>
        <taxon>Polyphaga</taxon>
        <taxon>Cucujiformia</taxon>
        <taxon>Tenebrionidae</taxon>
        <taxon>Pimeliinae</taxon>
        <taxon>Asbolus</taxon>
    </lineage>
</organism>
<accession>A0A482VZI4</accession>
<dbReference type="EMBL" id="QDEB01047157">
    <property type="protein sequence ID" value="RZC38023.1"/>
    <property type="molecule type" value="Genomic_DNA"/>
</dbReference>
<evidence type="ECO:0000313" key="10">
    <source>
        <dbReference type="EMBL" id="RZC38023.1"/>
    </source>
</evidence>
<feature type="domain" description="Cathepsin propeptide inhibitor" evidence="9">
    <location>
        <begin position="327"/>
        <end position="383"/>
    </location>
</feature>
<reference evidence="10 11" key="1">
    <citation type="submission" date="2017-03" db="EMBL/GenBank/DDBJ databases">
        <title>Genome of the blue death feigning beetle - Asbolus verrucosus.</title>
        <authorList>
            <person name="Rider S.D."/>
        </authorList>
    </citation>
    <scope>NUCLEOTIDE SEQUENCE [LARGE SCALE GENOMIC DNA]</scope>
    <source>
        <strain evidence="10">Butters</strain>
        <tissue evidence="10">Head and leg muscle</tissue>
    </source>
</reference>
<dbReference type="PANTHER" id="PTHR12411">
    <property type="entry name" value="CYSTEINE PROTEASE FAMILY C1-RELATED"/>
    <property type="match status" value="1"/>
</dbReference>
<evidence type="ECO:0000256" key="7">
    <source>
        <dbReference type="SAM" id="SignalP"/>
    </source>
</evidence>
<proteinExistence type="inferred from homology"/>
<feature type="signal peptide" evidence="7">
    <location>
        <begin position="1"/>
        <end position="16"/>
    </location>
</feature>
<feature type="chain" id="PRO_5019791148" evidence="7">
    <location>
        <begin position="17"/>
        <end position="387"/>
    </location>
</feature>
<keyword evidence="5" id="KW-0865">Zymogen</keyword>
<keyword evidence="6" id="KW-1015">Disulfide bond</keyword>
<dbReference type="PROSITE" id="PS00139">
    <property type="entry name" value="THIOL_PROTEASE_CYS"/>
    <property type="match status" value="1"/>
</dbReference>
<dbReference type="InterPro" id="IPR013201">
    <property type="entry name" value="Prot_inhib_I29"/>
</dbReference>
<dbReference type="GO" id="GO:0006508">
    <property type="term" value="P:proteolysis"/>
    <property type="evidence" value="ECO:0007669"/>
    <property type="project" value="UniProtKB-KW"/>
</dbReference>
<evidence type="ECO:0000256" key="5">
    <source>
        <dbReference type="ARBA" id="ARBA00023145"/>
    </source>
</evidence>
<dbReference type="InterPro" id="IPR013128">
    <property type="entry name" value="Peptidase_C1A"/>
</dbReference>
<dbReference type="PROSITE" id="PS00640">
    <property type="entry name" value="THIOL_PROTEASE_ASN"/>
    <property type="match status" value="1"/>
</dbReference>
<dbReference type="InterPro" id="IPR038765">
    <property type="entry name" value="Papain-like_cys_pep_sf"/>
</dbReference>
<keyword evidence="2" id="KW-0645">Protease</keyword>
<feature type="domain" description="Peptidase C1A papain C-terminal" evidence="8">
    <location>
        <begin position="120"/>
        <end position="332"/>
    </location>
</feature>
<feature type="domain" description="Cathepsin propeptide inhibitor" evidence="9">
    <location>
        <begin position="27"/>
        <end position="87"/>
    </location>
</feature>
<dbReference type="GO" id="GO:0008234">
    <property type="term" value="F:cysteine-type peptidase activity"/>
    <property type="evidence" value="ECO:0007669"/>
    <property type="project" value="UniProtKB-KW"/>
</dbReference>
<dbReference type="Gene3D" id="1.10.287.2250">
    <property type="match status" value="1"/>
</dbReference>
<dbReference type="PRINTS" id="PR00705">
    <property type="entry name" value="PAPAIN"/>
</dbReference>
<dbReference type="OrthoDB" id="10253408at2759"/>
<protein>
    <submittedName>
        <fullName evidence="10">Cathepsin L1</fullName>
    </submittedName>
</protein>
<dbReference type="SUPFAM" id="SSF54001">
    <property type="entry name" value="Cysteine proteinases"/>
    <property type="match status" value="2"/>
</dbReference>
<dbReference type="CDD" id="cd02248">
    <property type="entry name" value="Peptidase_C1A"/>
    <property type="match status" value="1"/>
</dbReference>
<dbReference type="Pfam" id="PF08246">
    <property type="entry name" value="Inhibitor_I29"/>
    <property type="match status" value="1"/>
</dbReference>
<dbReference type="Pfam" id="PF00112">
    <property type="entry name" value="Peptidase_C1"/>
    <property type="match status" value="1"/>
</dbReference>